<keyword evidence="4" id="KW-0808">Transferase</keyword>
<evidence type="ECO:0000256" key="1">
    <source>
        <dbReference type="ARBA" id="ARBA00004167"/>
    </source>
</evidence>
<keyword evidence="3" id="KW-0328">Glycosyltransferase</keyword>
<name>A0ABP0RF24_9DINO</name>
<protein>
    <recommendedName>
        <fullName evidence="11">Glycosyltransferase family 92 protein</fullName>
    </recommendedName>
</protein>
<evidence type="ECO:0000256" key="7">
    <source>
        <dbReference type="ARBA" id="ARBA00023136"/>
    </source>
</evidence>
<gene>
    <name evidence="9" type="ORF">CCMP2556_LOCUS46832</name>
</gene>
<accession>A0ABP0RF24</accession>
<evidence type="ECO:0008006" key="11">
    <source>
        <dbReference type="Google" id="ProtNLM"/>
    </source>
</evidence>
<reference evidence="9 10" key="1">
    <citation type="submission" date="2024-02" db="EMBL/GenBank/DDBJ databases">
        <authorList>
            <person name="Chen Y."/>
            <person name="Shah S."/>
            <person name="Dougan E. K."/>
            <person name="Thang M."/>
            <person name="Chan C."/>
        </authorList>
    </citation>
    <scope>NUCLEOTIDE SEQUENCE [LARGE SCALE GENOMIC DNA]</scope>
</reference>
<dbReference type="Proteomes" id="UP001642484">
    <property type="component" value="Unassembled WGS sequence"/>
</dbReference>
<sequence>MLSLVLALAARAVVACEEDCSSLLQARAPVAQYTVVEQQEIVWNIARGINYTLQFFSMVPTFGADGNYIALLHEFDPVLSKLGAEESQLYCSDASGLHKAQLRVYGREKGIPVSLIFQCDWPEELSEVENFEVFLENEEGKTLGKVAVNHNTPTAKHQSVACVRDVFMLDGVNETLAYKHLVEWLEFHLYHGMDHFFVYTFGTVDDVYEEILKPYLLAGAATRIHFKTRPDFHRLRHYWSMTDCLYRSKTPGFMQIQHTFVFEESAILRIILQVQTSGIALSVEETPLRMAKFRNHATWVMPTVDRDEYFRVTGPNELFGTPSVPKNYFHTVWDAIVRHEGKREEDVKSITFDLYRFELPSRDELTISSTMRQAETQAAPFSRGEGKKGWPKFVYNVKNANSVYVHWVHSSVHGTEDLHISPSLGVANHYRSPFDFDEHEFPANVSDTTLQTDVVALEEALAARFQRNPREFLKYLSHKHPAPDVPESNWFAATDRLPTSWKAALPEYIPVDWFGGAAGHNLLAENGIFDQLKRDDLQMFG</sequence>
<keyword evidence="7" id="KW-0472">Membrane</keyword>
<organism evidence="9 10">
    <name type="scientific">Durusdinium trenchii</name>
    <dbReference type="NCBI Taxonomy" id="1381693"/>
    <lineage>
        <taxon>Eukaryota</taxon>
        <taxon>Sar</taxon>
        <taxon>Alveolata</taxon>
        <taxon>Dinophyceae</taxon>
        <taxon>Suessiales</taxon>
        <taxon>Symbiodiniaceae</taxon>
        <taxon>Durusdinium</taxon>
    </lineage>
</organism>
<keyword evidence="10" id="KW-1185">Reference proteome</keyword>
<proteinExistence type="inferred from homology"/>
<comment type="subcellular location">
    <subcellularLocation>
        <location evidence="1">Membrane</location>
        <topology evidence="1">Single-pass membrane protein</topology>
    </subcellularLocation>
</comment>
<evidence type="ECO:0000313" key="10">
    <source>
        <dbReference type="Proteomes" id="UP001642484"/>
    </source>
</evidence>
<evidence type="ECO:0000256" key="3">
    <source>
        <dbReference type="ARBA" id="ARBA00022676"/>
    </source>
</evidence>
<evidence type="ECO:0000256" key="2">
    <source>
        <dbReference type="ARBA" id="ARBA00007647"/>
    </source>
</evidence>
<evidence type="ECO:0000256" key="6">
    <source>
        <dbReference type="ARBA" id="ARBA00022989"/>
    </source>
</evidence>
<comment type="caution">
    <text evidence="9">The sequence shown here is derived from an EMBL/GenBank/DDBJ whole genome shotgun (WGS) entry which is preliminary data.</text>
</comment>
<feature type="chain" id="PRO_5045476694" description="Glycosyltransferase family 92 protein" evidence="8">
    <location>
        <begin position="16"/>
        <end position="541"/>
    </location>
</feature>
<dbReference type="Pfam" id="PF01697">
    <property type="entry name" value="Glyco_transf_92"/>
    <property type="match status" value="1"/>
</dbReference>
<keyword evidence="5" id="KW-0812">Transmembrane</keyword>
<keyword evidence="8" id="KW-0732">Signal</keyword>
<evidence type="ECO:0000256" key="4">
    <source>
        <dbReference type="ARBA" id="ARBA00022679"/>
    </source>
</evidence>
<evidence type="ECO:0000256" key="8">
    <source>
        <dbReference type="SAM" id="SignalP"/>
    </source>
</evidence>
<keyword evidence="6" id="KW-1133">Transmembrane helix</keyword>
<evidence type="ECO:0000313" key="9">
    <source>
        <dbReference type="EMBL" id="CAK9098953.1"/>
    </source>
</evidence>
<evidence type="ECO:0000256" key="5">
    <source>
        <dbReference type="ARBA" id="ARBA00022692"/>
    </source>
</evidence>
<dbReference type="PANTHER" id="PTHR21461:SF69">
    <property type="entry name" value="GLYCOSYLTRANSFERASE FAMILY 92 PROTEIN"/>
    <property type="match status" value="1"/>
</dbReference>
<dbReference type="InterPro" id="IPR008166">
    <property type="entry name" value="Glyco_transf_92"/>
</dbReference>
<feature type="signal peptide" evidence="8">
    <location>
        <begin position="1"/>
        <end position="15"/>
    </location>
</feature>
<dbReference type="PANTHER" id="PTHR21461">
    <property type="entry name" value="GLYCOSYLTRANSFERASE FAMILY 92 PROTEIN"/>
    <property type="match status" value="1"/>
</dbReference>
<dbReference type="EMBL" id="CAXAMN010025895">
    <property type="protein sequence ID" value="CAK9098953.1"/>
    <property type="molecule type" value="Genomic_DNA"/>
</dbReference>
<comment type="similarity">
    <text evidence="2">Belongs to the glycosyltransferase 92 family.</text>
</comment>